<organism evidence="2 3">
    <name type="scientific">Klebsiella phage vB_KpnP_NahiliMali</name>
    <dbReference type="NCBI Taxonomy" id="2591373"/>
    <lineage>
        <taxon>Viruses</taxon>
        <taxon>Duplodnaviria</taxon>
        <taxon>Heunggongvirae</taxon>
        <taxon>Uroviricota</taxon>
        <taxon>Caudoviricetes</taxon>
        <taxon>Autographivirales</taxon>
        <taxon>Autotranscriptaviridae</taxon>
        <taxon>Studiervirinae</taxon>
        <taxon>Ningirsuvirus</taxon>
        <taxon>Ningirsuvirus nahilimali</taxon>
    </lineage>
</organism>
<keyword evidence="3" id="KW-1185">Reference proteome</keyword>
<keyword evidence="1" id="KW-0472">Membrane</keyword>
<feature type="transmembrane region" description="Helical" evidence="1">
    <location>
        <begin position="20"/>
        <end position="37"/>
    </location>
</feature>
<accession>A0A5B9NH08</accession>
<evidence type="ECO:0000313" key="2">
    <source>
        <dbReference type="EMBL" id="QEG13348.1"/>
    </source>
</evidence>
<gene>
    <name evidence="2" type="ORF">NAHI_13</name>
</gene>
<evidence type="ECO:0000313" key="3">
    <source>
        <dbReference type="Proteomes" id="UP000324182"/>
    </source>
</evidence>
<protein>
    <submittedName>
        <fullName evidence="2">Uncharacterized protein</fullName>
    </submittedName>
</protein>
<keyword evidence="1" id="KW-0812">Transmembrane</keyword>
<evidence type="ECO:0000256" key="1">
    <source>
        <dbReference type="SAM" id="Phobius"/>
    </source>
</evidence>
<name>A0A5B9NH08_9CAUD</name>
<sequence length="75" mass="8693">MSFLEVFIMLSNHVTLWDRIVGLLFFIASLLFLSYAMDDLTYREGYVFMLIIIATIVGWAGIWTATRPLTKEDQN</sequence>
<feature type="transmembrane region" description="Helical" evidence="1">
    <location>
        <begin position="46"/>
        <end position="65"/>
    </location>
</feature>
<reference evidence="2 3" key="1">
    <citation type="submission" date="2019-04" db="EMBL/GenBank/DDBJ databases">
        <authorList>
            <person name="Foster K.K."/>
            <person name="Sharma R."/>
            <person name="Thurgood T.L."/>
            <person name="Kruger J.L."/>
            <person name="Loertscher E."/>
            <person name="Arens D.K."/>
            <person name="Thompson D.W."/>
            <person name="Johnson L."/>
            <person name="Walker J."/>
            <person name="Casjens S."/>
            <person name="Grose J.H."/>
        </authorList>
    </citation>
    <scope>NUCLEOTIDE SEQUENCE [LARGE SCALE GENOMIC DNA]</scope>
</reference>
<dbReference type="Proteomes" id="UP000324182">
    <property type="component" value="Segment"/>
</dbReference>
<dbReference type="EMBL" id="MN013085">
    <property type="protein sequence ID" value="QEG13348.1"/>
    <property type="molecule type" value="Genomic_DNA"/>
</dbReference>
<keyword evidence="1" id="KW-1133">Transmembrane helix</keyword>
<proteinExistence type="predicted"/>